<sequence>MAHHGRHTAPPAKRSRLHAGMVLAGAVGVLVALVELTFSSSGRTVAPPVAMPTFAPVMTVHAAPIKKKPVKKVIPPVTVRVATFNLLGCGFTWNNGHPGSTPNTSHYAPCEQRFGGMWSYINSMGHSIVGFEEVQAPVQAMFRARTGQGSGWGMYPTSTSTYETAILWRTADWHLIKAEDFRTPFFASGNGFSYVTDRAILLQHRNGRRVWVMVAHHAPSTSPNWSTALGIDLATESDLFRTLLATHVPVLFLADTNDTSNRTLCAFQSKVASAHSIYGPANCADPGSPNNQNMDKIIGSDHIDFNGVLEDWSVQKAKITDHGSPSAYATISDQVRKP</sequence>
<dbReference type="EMBL" id="AP019307">
    <property type="protein sequence ID" value="BBH16062.1"/>
    <property type="molecule type" value="Genomic_DNA"/>
</dbReference>
<dbReference type="Gene3D" id="3.60.10.10">
    <property type="entry name" value="Endonuclease/exonuclease/phosphatase"/>
    <property type="match status" value="1"/>
</dbReference>
<proteinExistence type="predicted"/>
<evidence type="ECO:0000313" key="2">
    <source>
        <dbReference type="EMBL" id="BBH16062.1"/>
    </source>
</evidence>
<dbReference type="OrthoDB" id="3763091at2"/>
<name>A0A3G9ICH2_9ACTN</name>
<dbReference type="AlphaFoldDB" id="A0A3G9ICH2"/>
<dbReference type="Proteomes" id="UP000271573">
    <property type="component" value="Chromosome"/>
</dbReference>
<organism evidence="2 3">
    <name type="scientific">Nocardioides baekrokdamisoli</name>
    <dbReference type="NCBI Taxonomy" id="1804624"/>
    <lineage>
        <taxon>Bacteria</taxon>
        <taxon>Bacillati</taxon>
        <taxon>Actinomycetota</taxon>
        <taxon>Actinomycetes</taxon>
        <taxon>Propionibacteriales</taxon>
        <taxon>Nocardioidaceae</taxon>
        <taxon>Nocardioides</taxon>
    </lineage>
</organism>
<keyword evidence="1" id="KW-0812">Transmembrane</keyword>
<gene>
    <name evidence="2" type="ORF">Back2_03490</name>
</gene>
<dbReference type="SUPFAM" id="SSF56219">
    <property type="entry name" value="DNase I-like"/>
    <property type="match status" value="1"/>
</dbReference>
<reference evidence="2 3" key="1">
    <citation type="submission" date="2018-11" db="EMBL/GenBank/DDBJ databases">
        <title>Complete genome sequence of Nocardioides baekrokdamisoli strain KCTC 39748.</title>
        <authorList>
            <person name="Kang S.W."/>
            <person name="Lee K.C."/>
            <person name="Kim K.K."/>
            <person name="Kim J.S."/>
            <person name="Kim D.S."/>
            <person name="Ko S.H."/>
            <person name="Yang S.H."/>
            <person name="Shin Y.K."/>
            <person name="Lee J.S."/>
        </authorList>
    </citation>
    <scope>NUCLEOTIDE SEQUENCE [LARGE SCALE GENOMIC DNA]</scope>
    <source>
        <strain evidence="2 3">KCTC 39748</strain>
    </source>
</reference>
<evidence type="ECO:0008006" key="4">
    <source>
        <dbReference type="Google" id="ProtNLM"/>
    </source>
</evidence>
<keyword evidence="1" id="KW-1133">Transmembrane helix</keyword>
<keyword evidence="3" id="KW-1185">Reference proteome</keyword>
<feature type="transmembrane region" description="Helical" evidence="1">
    <location>
        <begin position="21"/>
        <end position="39"/>
    </location>
</feature>
<evidence type="ECO:0000313" key="3">
    <source>
        <dbReference type="Proteomes" id="UP000271573"/>
    </source>
</evidence>
<evidence type="ECO:0000256" key="1">
    <source>
        <dbReference type="SAM" id="Phobius"/>
    </source>
</evidence>
<accession>A0A3G9ICH2</accession>
<protein>
    <recommendedName>
        <fullName evidence="4">Endonuclease/exonuclease/phosphatase domain-containing protein</fullName>
    </recommendedName>
</protein>
<dbReference type="KEGG" id="nbe:Back2_03490"/>
<dbReference type="RefSeq" id="WP_125566195.1">
    <property type="nucleotide sequence ID" value="NZ_AP019307.1"/>
</dbReference>
<dbReference type="InterPro" id="IPR036691">
    <property type="entry name" value="Endo/exonu/phosph_ase_sf"/>
</dbReference>
<keyword evidence="1" id="KW-0472">Membrane</keyword>